<dbReference type="PANTHER" id="PTHR12277">
    <property type="entry name" value="ALPHA/BETA HYDROLASE DOMAIN-CONTAINING PROTEIN"/>
    <property type="match status" value="1"/>
</dbReference>
<dbReference type="InterPro" id="IPR029058">
    <property type="entry name" value="AB_hydrolase_fold"/>
</dbReference>
<protein>
    <recommendedName>
        <fullName evidence="2">Serine aminopeptidase S33 domain-containing protein</fullName>
    </recommendedName>
</protein>
<dbReference type="STRING" id="686340.Metal_2661"/>
<evidence type="ECO:0000259" key="2">
    <source>
        <dbReference type="Pfam" id="PF12146"/>
    </source>
</evidence>
<gene>
    <name evidence="3" type="ORF">Metal_2661</name>
</gene>
<dbReference type="InterPro" id="IPR022742">
    <property type="entry name" value="Hydrolase_4"/>
</dbReference>
<evidence type="ECO:0000313" key="3">
    <source>
        <dbReference type="EMBL" id="EIC30369.1"/>
    </source>
</evidence>
<reference evidence="3 4" key="1">
    <citation type="journal article" date="2013" name="Genome Announc.">
        <title>Genome Sequence of the Obligate Gammaproteobacterial Methanotroph Methylomicrobium album Strain BG8.</title>
        <authorList>
            <person name="Kits K.D."/>
            <person name="Kalyuzhnaya M.G."/>
            <person name="Klotz M.G."/>
            <person name="Jetten M.S."/>
            <person name="Op den Camp H.J."/>
            <person name="Vuilleumier S."/>
            <person name="Bringel F."/>
            <person name="Dispirito A.A."/>
            <person name="Murrell J.C."/>
            <person name="Bruce D."/>
            <person name="Cheng J.F."/>
            <person name="Copeland A."/>
            <person name="Goodwin L."/>
            <person name="Hauser L."/>
            <person name="Lajus A."/>
            <person name="Land M.L."/>
            <person name="Lapidus A."/>
            <person name="Lucas S."/>
            <person name="Medigue C."/>
            <person name="Pitluck S."/>
            <person name="Woyke T."/>
            <person name="Zeytun A."/>
            <person name="Stein L.Y."/>
        </authorList>
    </citation>
    <scope>NUCLEOTIDE SEQUENCE [LARGE SCALE GENOMIC DNA]</scope>
    <source>
        <strain evidence="3 4">BG8</strain>
    </source>
</reference>
<accession>H8GJK9</accession>
<evidence type="ECO:0000313" key="4">
    <source>
        <dbReference type="Proteomes" id="UP000005090"/>
    </source>
</evidence>
<dbReference type="HOGENOM" id="CLU_2288181_0_0_6"/>
<organism evidence="3 4">
    <name type="scientific">Methylomicrobium album BG8</name>
    <dbReference type="NCBI Taxonomy" id="686340"/>
    <lineage>
        <taxon>Bacteria</taxon>
        <taxon>Pseudomonadati</taxon>
        <taxon>Pseudomonadota</taxon>
        <taxon>Gammaproteobacteria</taxon>
        <taxon>Methylococcales</taxon>
        <taxon>Methylococcaceae</taxon>
        <taxon>Methylomicrobium</taxon>
    </lineage>
</organism>
<dbReference type="AlphaFoldDB" id="H8GJK9"/>
<dbReference type="Proteomes" id="UP000005090">
    <property type="component" value="Chromosome"/>
</dbReference>
<sequence length="266" mass="30275">MNRSRLMSLLLIYLLILMMAFLLQRKMMYFPSRFTEVQQDQLMKELNLRSWPSVGERRAITCRIPVENPKGTVLVFHGNAGAALHRAYYIEALQRLGYRVLVAEYPGYGAREGAPSEAALIEDGIATAKQILQAYKEPLFLCGESLGSGVAAGIAASRQVPIRGLLLITPFDTMANVAQRHYWFLLARWLVRDKFDNVARLRDFNGPIAVVLAGRDEVIPNRNTLALFEALPAKKKLWRFENAGHNSLPFEPWRPWWQDAMQFIAQ</sequence>
<dbReference type="Gene3D" id="3.40.50.1820">
    <property type="entry name" value="alpha/beta hydrolase"/>
    <property type="match status" value="1"/>
</dbReference>
<feature type="domain" description="Serine aminopeptidase S33" evidence="2">
    <location>
        <begin position="68"/>
        <end position="177"/>
    </location>
</feature>
<evidence type="ECO:0000256" key="1">
    <source>
        <dbReference type="SAM" id="Phobius"/>
    </source>
</evidence>
<dbReference type="eggNOG" id="COG1073">
    <property type="taxonomic scope" value="Bacteria"/>
</dbReference>
<keyword evidence="1" id="KW-1133">Transmembrane helix</keyword>
<dbReference type="EMBL" id="CM001475">
    <property type="protein sequence ID" value="EIC30369.1"/>
    <property type="molecule type" value="Genomic_DNA"/>
</dbReference>
<name>H8GJK9_METAL</name>
<keyword evidence="1" id="KW-0812">Transmembrane</keyword>
<feature type="transmembrane region" description="Helical" evidence="1">
    <location>
        <begin position="6"/>
        <end position="23"/>
    </location>
</feature>
<keyword evidence="4" id="KW-1185">Reference proteome</keyword>
<proteinExistence type="predicted"/>
<dbReference type="Pfam" id="PF12146">
    <property type="entry name" value="Hydrolase_4"/>
    <property type="match status" value="1"/>
</dbReference>
<dbReference type="SUPFAM" id="SSF53474">
    <property type="entry name" value="alpha/beta-Hydrolases"/>
    <property type="match status" value="1"/>
</dbReference>
<dbReference type="PANTHER" id="PTHR12277:SF79">
    <property type="entry name" value="XAA-PRO DIPEPTIDYL-PEPTIDASE-RELATED"/>
    <property type="match status" value="1"/>
</dbReference>
<keyword evidence="1" id="KW-0472">Membrane</keyword>